<reference evidence="2" key="1">
    <citation type="submission" date="2009-08" db="EMBL/GenBank/DDBJ databases">
        <title>Complete sequence of chromosome of Methanocaldococcus fervens AG86.</title>
        <authorList>
            <consortium name="US DOE Joint Genome Institute"/>
            <person name="Lucas S."/>
            <person name="Copeland A."/>
            <person name="Lapidus A."/>
            <person name="Glavina del Rio T."/>
            <person name="Tice H."/>
            <person name="Bruce D."/>
            <person name="Goodwin L."/>
            <person name="Pitluck S."/>
            <person name="Chertkov O."/>
            <person name="Detter J.C."/>
            <person name="Han C."/>
            <person name="Tapia R."/>
            <person name="Larimer F."/>
            <person name="Land M."/>
            <person name="Hauser L."/>
            <person name="Kyrpides N."/>
            <person name="Ovchinnikova G."/>
            <person name="Lupa-Sieprawska M."/>
            <person name="Whitman W.B."/>
        </authorList>
    </citation>
    <scope>NUCLEOTIDE SEQUENCE [LARGE SCALE GENOMIC DNA]</scope>
    <source>
        <strain evidence="2">AG86</strain>
    </source>
</reference>
<keyword evidence="1" id="KW-1133">Transmembrane helix</keyword>
<dbReference type="HOGENOM" id="CLU_197251_0_0_2"/>
<protein>
    <recommendedName>
        <fullName evidence="4">Class III signal peptide-containing protein</fullName>
    </recommendedName>
</protein>
<dbReference type="STRING" id="573064.Mefer_1291"/>
<name>C7P968_METFA</name>
<evidence type="ECO:0000313" key="3">
    <source>
        <dbReference type="Proteomes" id="UP000001495"/>
    </source>
</evidence>
<evidence type="ECO:0000313" key="2">
    <source>
        <dbReference type="EMBL" id="ACV25100.1"/>
    </source>
</evidence>
<sequence length="74" mass="7982">MKLLKKLLSKKGQLSMEVGVLVAAAVLVAIVAGYYYVKNASSAAQKAGTQAENFTNITEEKTTSYINKLDTEVQ</sequence>
<keyword evidence="1" id="KW-0472">Membrane</keyword>
<dbReference type="EMBL" id="CP001696">
    <property type="protein sequence ID" value="ACV25100.1"/>
    <property type="molecule type" value="Genomic_DNA"/>
</dbReference>
<proteinExistence type="predicted"/>
<dbReference type="RefSeq" id="WP_015791834.1">
    <property type="nucleotide sequence ID" value="NC_013156.1"/>
</dbReference>
<dbReference type="Proteomes" id="UP000001495">
    <property type="component" value="Chromosome"/>
</dbReference>
<dbReference type="eggNOG" id="arCOG11030">
    <property type="taxonomic scope" value="Archaea"/>
</dbReference>
<keyword evidence="3" id="KW-1185">Reference proteome</keyword>
<dbReference type="InterPro" id="IPR007166">
    <property type="entry name" value="Class3_signal_pept_motif"/>
</dbReference>
<evidence type="ECO:0008006" key="4">
    <source>
        <dbReference type="Google" id="ProtNLM"/>
    </source>
</evidence>
<dbReference type="AlphaFoldDB" id="C7P968"/>
<feature type="transmembrane region" description="Helical" evidence="1">
    <location>
        <begin position="20"/>
        <end position="37"/>
    </location>
</feature>
<keyword evidence="1" id="KW-0812">Transmembrane</keyword>
<dbReference type="KEGG" id="mfe:Mefer_1291"/>
<gene>
    <name evidence="2" type="ordered locus">Mefer_1291</name>
</gene>
<dbReference type="Pfam" id="PF04021">
    <property type="entry name" value="Class_IIIsignal"/>
    <property type="match status" value="1"/>
</dbReference>
<accession>C7P968</accession>
<dbReference type="GeneID" id="8365994"/>
<evidence type="ECO:0000256" key="1">
    <source>
        <dbReference type="SAM" id="Phobius"/>
    </source>
</evidence>
<organism evidence="2 3">
    <name type="scientific">Methanocaldococcus fervens (strain DSM 4213 / JCM 15782 / AG86)</name>
    <name type="common">Methanococcus fervens</name>
    <dbReference type="NCBI Taxonomy" id="573064"/>
    <lineage>
        <taxon>Archaea</taxon>
        <taxon>Methanobacteriati</taxon>
        <taxon>Methanobacteriota</taxon>
        <taxon>Methanomada group</taxon>
        <taxon>Methanococci</taxon>
        <taxon>Methanococcales</taxon>
        <taxon>Methanocaldococcaceae</taxon>
        <taxon>Methanocaldococcus</taxon>
    </lineage>
</organism>